<dbReference type="EMBL" id="BMAV01004753">
    <property type="protein sequence ID" value="GFY45301.1"/>
    <property type="molecule type" value="Genomic_DNA"/>
</dbReference>
<evidence type="ECO:0000313" key="1">
    <source>
        <dbReference type="EMBL" id="GFY45301.1"/>
    </source>
</evidence>
<organism evidence="1 2">
    <name type="scientific">Trichonephila inaurata madagascariensis</name>
    <dbReference type="NCBI Taxonomy" id="2747483"/>
    <lineage>
        <taxon>Eukaryota</taxon>
        <taxon>Metazoa</taxon>
        <taxon>Ecdysozoa</taxon>
        <taxon>Arthropoda</taxon>
        <taxon>Chelicerata</taxon>
        <taxon>Arachnida</taxon>
        <taxon>Araneae</taxon>
        <taxon>Araneomorphae</taxon>
        <taxon>Entelegynae</taxon>
        <taxon>Araneoidea</taxon>
        <taxon>Nephilidae</taxon>
        <taxon>Trichonephila</taxon>
        <taxon>Trichonephila inaurata</taxon>
    </lineage>
</organism>
<sequence length="100" mass="11217">MRVLSNEFEWNVSCSVNLITSQSGVSDEEMPWRDSSTEMNELKTFLVSILFVVIAFGSKCLAKLVSGCRCEREFQPANEKFARGCFGNDCFASDILRVCS</sequence>
<proteinExistence type="predicted"/>
<dbReference type="Proteomes" id="UP000886998">
    <property type="component" value="Unassembled WGS sequence"/>
</dbReference>
<name>A0A8X7BUE8_9ARAC</name>
<accession>A0A8X7BUE8</accession>
<dbReference type="OrthoDB" id="10588032at2759"/>
<comment type="caution">
    <text evidence="1">The sequence shown here is derived from an EMBL/GenBank/DDBJ whole genome shotgun (WGS) entry which is preliminary data.</text>
</comment>
<gene>
    <name evidence="1" type="ORF">TNIN_84991</name>
</gene>
<dbReference type="AlphaFoldDB" id="A0A8X7BUE8"/>
<reference evidence="1" key="1">
    <citation type="submission" date="2020-08" db="EMBL/GenBank/DDBJ databases">
        <title>Multicomponent nature underlies the extraordinary mechanical properties of spider dragline silk.</title>
        <authorList>
            <person name="Kono N."/>
            <person name="Nakamura H."/>
            <person name="Mori M."/>
            <person name="Yoshida Y."/>
            <person name="Ohtoshi R."/>
            <person name="Malay A.D."/>
            <person name="Moran D.A.P."/>
            <person name="Tomita M."/>
            <person name="Numata K."/>
            <person name="Arakawa K."/>
        </authorList>
    </citation>
    <scope>NUCLEOTIDE SEQUENCE</scope>
</reference>
<keyword evidence="2" id="KW-1185">Reference proteome</keyword>
<evidence type="ECO:0000313" key="2">
    <source>
        <dbReference type="Proteomes" id="UP000886998"/>
    </source>
</evidence>
<protein>
    <submittedName>
        <fullName evidence="1">Uncharacterized protein</fullName>
    </submittedName>
</protein>